<dbReference type="HOGENOM" id="CLU_037398_3_1_0"/>
<dbReference type="PANTHER" id="PTHR30024:SF43">
    <property type="entry name" value="BLL4572 PROTEIN"/>
    <property type="match status" value="1"/>
</dbReference>
<dbReference type="PANTHER" id="PTHR30024">
    <property type="entry name" value="ALIPHATIC SULFONATES-BINDING PROTEIN-RELATED"/>
    <property type="match status" value="1"/>
</dbReference>
<keyword evidence="4" id="KW-0997">Cell inner membrane</keyword>
<dbReference type="CDD" id="cd13553">
    <property type="entry name" value="PBP2_NrtA_CpmA_like"/>
    <property type="match status" value="1"/>
</dbReference>
<organism evidence="9 10">
    <name type="scientific">Thermomicrobium roseum (strain ATCC 27502 / DSM 5159 / P-2)</name>
    <dbReference type="NCBI Taxonomy" id="309801"/>
    <lineage>
        <taxon>Bacteria</taxon>
        <taxon>Pseudomonadati</taxon>
        <taxon>Thermomicrobiota</taxon>
        <taxon>Thermomicrobia</taxon>
        <taxon>Thermomicrobiales</taxon>
        <taxon>Thermomicrobiaceae</taxon>
        <taxon>Thermomicrobium</taxon>
    </lineage>
</organism>
<dbReference type="SUPFAM" id="SSF53850">
    <property type="entry name" value="Periplasmic binding protein-like II"/>
    <property type="match status" value="1"/>
</dbReference>
<accession>B9L386</accession>
<evidence type="ECO:0000256" key="5">
    <source>
        <dbReference type="ARBA" id="ARBA00023136"/>
    </source>
</evidence>
<evidence type="ECO:0000256" key="7">
    <source>
        <dbReference type="SAM" id="MobiDB-lite"/>
    </source>
</evidence>
<dbReference type="eggNOG" id="COG0715">
    <property type="taxonomic scope" value="Bacteria"/>
</dbReference>
<gene>
    <name evidence="9" type="ordered locus">trd_A0250</name>
</gene>
<evidence type="ECO:0000256" key="1">
    <source>
        <dbReference type="ARBA" id="ARBA00004308"/>
    </source>
</evidence>
<dbReference type="Proteomes" id="UP000000447">
    <property type="component" value="Plasmid unnamed"/>
</dbReference>
<dbReference type="Gene3D" id="3.40.190.10">
    <property type="entry name" value="Periplasmic binding protein-like II"/>
    <property type="match status" value="2"/>
</dbReference>
<keyword evidence="5" id="KW-0472">Membrane</keyword>
<dbReference type="PROSITE" id="PS51257">
    <property type="entry name" value="PROKAR_LIPOPROTEIN"/>
    <property type="match status" value="1"/>
</dbReference>
<dbReference type="KEGG" id="tro:trd_A0250"/>
<dbReference type="EMBL" id="CP001276">
    <property type="protein sequence ID" value="ACM06637.1"/>
    <property type="molecule type" value="Genomic_DNA"/>
</dbReference>
<keyword evidence="2" id="KW-0813">Transport</keyword>
<evidence type="ECO:0000256" key="6">
    <source>
        <dbReference type="ARBA" id="ARBA00024031"/>
    </source>
</evidence>
<keyword evidence="8" id="KW-0732">Signal</keyword>
<name>B9L386_THERP</name>
<feature type="chain" id="PRO_5002886036" evidence="8">
    <location>
        <begin position="26"/>
        <end position="416"/>
    </location>
</feature>
<sequence>MKRGMTRRTFLRRAATTLSLTPLLAACGSAEKSETPATSSAAGGSPTVVVPSQRTSTATASGQLRIGYLPITDAAPLLLAHAKGFYREEGLSVEQPTMFRSWAQVAEAFQARQVDVVHLLMPLAIWMRFGQQVPVKLVAWDHVNGSALTVAERIERLEDLAGATVAIPFWYSIHNVLLQRLLERAGLRPILEGQPSASERTVKLVVLAPADMAPALANGSIAGYIVAEPFNALAEVQKAGKILRFSGDVWLDHACCVVMLHEEECVSRPDWAQAVVRAVVRAQRFARENRAEAAQLLAKRGDRGYLPQPLQAIERVLLDHDHDRYVREGVIRHPEWSAARIDFRPYPFSSYTAALIEHLRRTRVQGDASFLQQLDPLRAHEELVDDRFVRQALTEEGGPAVFGLPESLEREELIDP</sequence>
<feature type="signal peptide" evidence="8">
    <location>
        <begin position="1"/>
        <end position="25"/>
    </location>
</feature>
<dbReference type="InterPro" id="IPR006311">
    <property type="entry name" value="TAT_signal"/>
</dbReference>
<comment type="subcellular location">
    <subcellularLocation>
        <location evidence="1">Endomembrane system</location>
    </subcellularLocation>
</comment>
<feature type="region of interest" description="Disordered" evidence="7">
    <location>
        <begin position="34"/>
        <end position="54"/>
    </location>
</feature>
<proteinExistence type="inferred from homology"/>
<evidence type="ECO:0000313" key="10">
    <source>
        <dbReference type="Proteomes" id="UP000000447"/>
    </source>
</evidence>
<comment type="similarity">
    <text evidence="6">Belongs to the CmpA/NrtA family.</text>
</comment>
<evidence type="ECO:0000313" key="9">
    <source>
        <dbReference type="EMBL" id="ACM06637.1"/>
    </source>
</evidence>
<keyword evidence="3" id="KW-1003">Cell membrane</keyword>
<geneLocation type="plasmid" evidence="10">
    <name>Tros</name>
</geneLocation>
<dbReference type="GO" id="GO:0012505">
    <property type="term" value="C:endomembrane system"/>
    <property type="evidence" value="ECO:0007669"/>
    <property type="project" value="UniProtKB-SubCell"/>
</dbReference>
<evidence type="ECO:0000256" key="8">
    <source>
        <dbReference type="SAM" id="SignalP"/>
    </source>
</evidence>
<dbReference type="AlphaFoldDB" id="B9L386"/>
<dbReference type="PROSITE" id="PS51318">
    <property type="entry name" value="TAT"/>
    <property type="match status" value="1"/>
</dbReference>
<dbReference type="InterPro" id="IPR044527">
    <property type="entry name" value="NrtA/CpmA_ABC-bd_dom"/>
</dbReference>
<keyword evidence="10" id="KW-1185">Reference proteome</keyword>
<evidence type="ECO:0000256" key="4">
    <source>
        <dbReference type="ARBA" id="ARBA00022519"/>
    </source>
</evidence>
<dbReference type="Pfam" id="PF13379">
    <property type="entry name" value="NMT1_2"/>
    <property type="match status" value="1"/>
</dbReference>
<protein>
    <submittedName>
        <fullName evidence="9">Sulfonate ABC transporter periplasmic sulfonate-binding protein</fullName>
    </submittedName>
</protein>
<keyword evidence="9" id="KW-0614">Plasmid</keyword>
<dbReference type="RefSeq" id="WP_012642624.1">
    <property type="nucleotide sequence ID" value="NC_011961.1"/>
</dbReference>
<evidence type="ECO:0000256" key="3">
    <source>
        <dbReference type="ARBA" id="ARBA00022475"/>
    </source>
</evidence>
<evidence type="ECO:0000256" key="2">
    <source>
        <dbReference type="ARBA" id="ARBA00022448"/>
    </source>
</evidence>
<reference evidence="9 10" key="1">
    <citation type="journal article" date="2009" name="PLoS ONE">
        <title>Complete genome sequence of the aerobic CO-oxidizing thermophile Thermomicrobium roseum.</title>
        <authorList>
            <person name="Wu D."/>
            <person name="Raymond J."/>
            <person name="Wu M."/>
            <person name="Chatterji S."/>
            <person name="Ren Q."/>
            <person name="Graham J.E."/>
            <person name="Bryant D.A."/>
            <person name="Robb F."/>
            <person name="Colman A."/>
            <person name="Tallon L.J."/>
            <person name="Badger J.H."/>
            <person name="Madupu R."/>
            <person name="Ward N.L."/>
            <person name="Eisen J.A."/>
        </authorList>
    </citation>
    <scope>NUCLEOTIDE SEQUENCE [LARGE SCALE GENOMIC DNA]</scope>
    <source>
        <strain evidence="10">ATCC 27502 / DSM 5159 / P-2</strain>
        <plasmid evidence="9">unnamed</plasmid>
    </source>
</reference>